<dbReference type="AlphaFoldDB" id="A0A1I2HFT9"/>
<feature type="transmembrane region" description="Helical" evidence="1">
    <location>
        <begin position="165"/>
        <end position="187"/>
    </location>
</feature>
<dbReference type="RefSeq" id="WP_093378954.1">
    <property type="nucleotide sequence ID" value="NZ_BNAN01000004.1"/>
</dbReference>
<keyword evidence="1" id="KW-0812">Transmembrane</keyword>
<keyword evidence="2" id="KW-0808">Transferase</keyword>
<dbReference type="InterPro" id="IPR007554">
    <property type="entry name" value="Glycerophosphate_synth"/>
</dbReference>
<gene>
    <name evidence="2" type="ORF">SAMN04488035_2347</name>
</gene>
<feature type="transmembrane region" description="Helical" evidence="1">
    <location>
        <begin position="21"/>
        <end position="38"/>
    </location>
</feature>
<keyword evidence="3" id="KW-1185">Reference proteome</keyword>
<dbReference type="STRING" id="285351.SAMN04488035_2347"/>
<evidence type="ECO:0000256" key="1">
    <source>
        <dbReference type="SAM" id="Phobius"/>
    </source>
</evidence>
<dbReference type="InterPro" id="IPR043148">
    <property type="entry name" value="TagF_C"/>
</dbReference>
<dbReference type="OrthoDB" id="7806295at2"/>
<proteinExistence type="predicted"/>
<sequence length="563" mass="60623">MSGARLARAATLFRGVSGHSYVLNVLALSGTLGLAFGHPGVAMAAWPVGLLLLVAFTYPGVTRFWAAAEPAGMFVLARAVVLAGVALVAPEDTTARLALILLAVALLAESPLRALSASDFPVVSRLPGLAHRRPTWVSPGTSFVANTLVLALAAAAALAERRADSVLLAAGALTLAVTVVAGIALVLRVRDRQRVEAGLHRALSEHGPRFVLHWDAPAGTAYQVAMWLPYLERLGERFVVLVRSSANFDEVVRLTDAPVVLRKGLTDLDSVVTPSMKVAFYVNTATKNCHYVRYTQMTHIQLNHGDSDKAPSFNPVFRMYDKNFVAGQAAIDRFATHGVSMPQEMFAIVGRPQVEHVAVATAPISTVGAPTVLYAPTWAGFYADSNYCSLGTGVAMVQTLLDRGARVVFRPHPYARKHARYAAACDEIIALLARDRETTGRDHLFGTRAEREMSVVDCFNASDAMIADVSSVVPDYLFSEKPFAMVAVSRPAATFAAEFPIAEAAYVVDGHKGRLQGFGDVLDQMLGSDPLATTRRERKVYYLGDIPAATYAQRFLDEARAFL</sequence>
<feature type="transmembrane region" description="Helical" evidence="1">
    <location>
        <begin position="136"/>
        <end position="159"/>
    </location>
</feature>
<feature type="transmembrane region" description="Helical" evidence="1">
    <location>
        <begin position="95"/>
        <end position="115"/>
    </location>
</feature>
<dbReference type="Proteomes" id="UP000198520">
    <property type="component" value="Unassembled WGS sequence"/>
</dbReference>
<reference evidence="3" key="1">
    <citation type="submission" date="2016-10" db="EMBL/GenBank/DDBJ databases">
        <authorList>
            <person name="Varghese N."/>
            <person name="Submissions S."/>
        </authorList>
    </citation>
    <scope>NUCLEOTIDE SEQUENCE [LARGE SCALE GENOMIC DNA]</scope>
    <source>
        <strain evidence="3">DSM 19083</strain>
    </source>
</reference>
<keyword evidence="1" id="KW-1133">Transmembrane helix</keyword>
<dbReference type="GO" id="GO:0047355">
    <property type="term" value="F:CDP-glycerol glycerophosphotransferase activity"/>
    <property type="evidence" value="ECO:0007669"/>
    <property type="project" value="InterPro"/>
</dbReference>
<dbReference type="Pfam" id="PF04464">
    <property type="entry name" value="Glyphos_transf"/>
    <property type="match status" value="1"/>
</dbReference>
<feature type="transmembrane region" description="Helical" evidence="1">
    <location>
        <begin position="44"/>
        <end position="61"/>
    </location>
</feature>
<dbReference type="EMBL" id="FONZ01000004">
    <property type="protein sequence ID" value="SFF29135.1"/>
    <property type="molecule type" value="Genomic_DNA"/>
</dbReference>
<evidence type="ECO:0000313" key="3">
    <source>
        <dbReference type="Proteomes" id="UP000198520"/>
    </source>
</evidence>
<name>A0A1I2HFT9_9MICO</name>
<organism evidence="2 3">
    <name type="scientific">Flavimobilis marinus</name>
    <dbReference type="NCBI Taxonomy" id="285351"/>
    <lineage>
        <taxon>Bacteria</taxon>
        <taxon>Bacillati</taxon>
        <taxon>Actinomycetota</taxon>
        <taxon>Actinomycetes</taxon>
        <taxon>Micrococcales</taxon>
        <taxon>Jonesiaceae</taxon>
        <taxon>Flavimobilis</taxon>
    </lineage>
</organism>
<accession>A0A1I2HFT9</accession>
<feature type="transmembrane region" description="Helical" evidence="1">
    <location>
        <begin position="73"/>
        <end position="89"/>
    </location>
</feature>
<evidence type="ECO:0000313" key="2">
    <source>
        <dbReference type="EMBL" id="SFF29135.1"/>
    </source>
</evidence>
<keyword evidence="1" id="KW-0472">Membrane</keyword>
<protein>
    <submittedName>
        <fullName evidence="2">CDP-Glycerol:Poly(Glycerophosphate) glycerophosphotransferase</fullName>
    </submittedName>
</protein>
<dbReference type="Gene3D" id="3.40.50.12580">
    <property type="match status" value="1"/>
</dbReference>
<dbReference type="GO" id="GO:0016020">
    <property type="term" value="C:membrane"/>
    <property type="evidence" value="ECO:0007669"/>
    <property type="project" value="InterPro"/>
</dbReference>